<dbReference type="eggNOG" id="COG1131">
    <property type="taxonomic scope" value="Bacteria"/>
</dbReference>
<dbReference type="InterPro" id="IPR003439">
    <property type="entry name" value="ABC_transporter-like_ATP-bd"/>
</dbReference>
<sequence length="319" mass="36402">MIKIENIQKSYISKSNRVNVLDDVSLTIQKGEIVGLLGSNGAGKTTLIKILCGLINPDGGNIYINNKIFSQKSLMYISTVLEGNRNLYWRLSIIENIEYFLGIRGYSIKNKTEKINTILKTFNLIDKKFELVKNLSRGMQQKVAIIIAILCETEILILDEPTLGLDVKSNKEMIHFLKQIVESENKTILISSHDMGLIEQLCSRAIIISKGKIITDNTIENLNSLFITKSFIITLTKKLENHQKDKLLSSLNLLQISELEEKCEVIFNIKENDEIYLLLEILKEFNVPIEKFEQRDINFEQVFLNIIGDENANGSIQYI</sequence>
<dbReference type="InterPro" id="IPR050763">
    <property type="entry name" value="ABC_transporter_ATP-binding"/>
</dbReference>
<dbReference type="Gene3D" id="3.40.50.300">
    <property type="entry name" value="P-loop containing nucleotide triphosphate hydrolases"/>
    <property type="match status" value="1"/>
</dbReference>
<evidence type="ECO:0000313" key="6">
    <source>
        <dbReference type="EMBL" id="EON72569.1"/>
    </source>
</evidence>
<dbReference type="CDD" id="cd03230">
    <property type="entry name" value="ABC_DR_subfamily_A"/>
    <property type="match status" value="1"/>
</dbReference>
<dbReference type="OrthoDB" id="9804819at2"/>
<organism evidence="6 7">
    <name type="scientific">Lysinibacillus sphaericus OT4b.31</name>
    <dbReference type="NCBI Taxonomy" id="1285586"/>
    <lineage>
        <taxon>Bacteria</taxon>
        <taxon>Bacillati</taxon>
        <taxon>Bacillota</taxon>
        <taxon>Bacilli</taxon>
        <taxon>Bacillales</taxon>
        <taxon>Bacillaceae</taxon>
        <taxon>Lysinibacillus</taxon>
    </lineage>
</organism>
<evidence type="ECO:0000256" key="1">
    <source>
        <dbReference type="ARBA" id="ARBA00005417"/>
    </source>
</evidence>
<reference evidence="6 7" key="1">
    <citation type="submission" date="2013-04" db="EMBL/GenBank/DDBJ databases">
        <title>Draft genome of the heavy metal tolerant bacterium Lysinibacillus sphaericus strain OT4b.31.</title>
        <authorList>
            <person name="Pena-Montenegro T.D."/>
            <person name="Dussan J."/>
        </authorList>
    </citation>
    <scope>NUCLEOTIDE SEQUENCE [LARGE SCALE GENOMIC DNA]</scope>
    <source>
        <strain evidence="6 7">OT4b.31</strain>
    </source>
</reference>
<evidence type="ECO:0000313" key="7">
    <source>
        <dbReference type="Proteomes" id="UP000013911"/>
    </source>
</evidence>
<evidence type="ECO:0000256" key="4">
    <source>
        <dbReference type="ARBA" id="ARBA00022840"/>
    </source>
</evidence>
<feature type="domain" description="ABC transporter" evidence="5">
    <location>
        <begin position="2"/>
        <end position="235"/>
    </location>
</feature>
<protein>
    <submittedName>
        <fullName evidence="6">ABC transporter ATP-binding protein</fullName>
    </submittedName>
</protein>
<dbReference type="PATRIC" id="fig|1285586.5.peg.2132"/>
<evidence type="ECO:0000259" key="5">
    <source>
        <dbReference type="PROSITE" id="PS50893"/>
    </source>
</evidence>
<dbReference type="RefSeq" id="WP_010859054.1">
    <property type="nucleotide sequence ID" value="NZ_KB933398.1"/>
</dbReference>
<comment type="similarity">
    <text evidence="1">Belongs to the ABC transporter superfamily.</text>
</comment>
<name>R7ZEX4_LYSSH</name>
<dbReference type="PROSITE" id="PS50893">
    <property type="entry name" value="ABC_TRANSPORTER_2"/>
    <property type="match status" value="1"/>
</dbReference>
<dbReference type="Pfam" id="PF00005">
    <property type="entry name" value="ABC_tran"/>
    <property type="match status" value="1"/>
</dbReference>
<dbReference type="GO" id="GO:0005524">
    <property type="term" value="F:ATP binding"/>
    <property type="evidence" value="ECO:0007669"/>
    <property type="project" value="UniProtKB-KW"/>
</dbReference>
<gene>
    <name evidence="6" type="ORF">H131_10528</name>
</gene>
<dbReference type="SMART" id="SM00382">
    <property type="entry name" value="AAA"/>
    <property type="match status" value="1"/>
</dbReference>
<keyword evidence="4 6" id="KW-0067">ATP-binding</keyword>
<dbReference type="EMBL" id="AQPX01000017">
    <property type="protein sequence ID" value="EON72569.1"/>
    <property type="molecule type" value="Genomic_DNA"/>
</dbReference>
<accession>R7ZEX4</accession>
<dbReference type="HOGENOM" id="CLU_000604_1_2_9"/>
<keyword evidence="2" id="KW-0813">Transport</keyword>
<dbReference type="InterPro" id="IPR027417">
    <property type="entry name" value="P-loop_NTPase"/>
</dbReference>
<proteinExistence type="inferred from homology"/>
<dbReference type="SUPFAM" id="SSF52540">
    <property type="entry name" value="P-loop containing nucleoside triphosphate hydrolases"/>
    <property type="match status" value="1"/>
</dbReference>
<dbReference type="AlphaFoldDB" id="R7ZEX4"/>
<dbReference type="InterPro" id="IPR003593">
    <property type="entry name" value="AAA+_ATPase"/>
</dbReference>
<dbReference type="Proteomes" id="UP000013911">
    <property type="component" value="Unassembled WGS sequence"/>
</dbReference>
<dbReference type="GO" id="GO:0016887">
    <property type="term" value="F:ATP hydrolysis activity"/>
    <property type="evidence" value="ECO:0007669"/>
    <property type="project" value="InterPro"/>
</dbReference>
<keyword evidence="3" id="KW-0547">Nucleotide-binding</keyword>
<comment type="caution">
    <text evidence="6">The sequence shown here is derived from an EMBL/GenBank/DDBJ whole genome shotgun (WGS) entry which is preliminary data.</text>
</comment>
<dbReference type="PANTHER" id="PTHR42711">
    <property type="entry name" value="ABC TRANSPORTER ATP-BINDING PROTEIN"/>
    <property type="match status" value="1"/>
</dbReference>
<evidence type="ECO:0000256" key="2">
    <source>
        <dbReference type="ARBA" id="ARBA00022448"/>
    </source>
</evidence>
<dbReference type="PANTHER" id="PTHR42711:SF5">
    <property type="entry name" value="ABC TRANSPORTER ATP-BINDING PROTEIN NATA"/>
    <property type="match status" value="1"/>
</dbReference>
<evidence type="ECO:0000256" key="3">
    <source>
        <dbReference type="ARBA" id="ARBA00022741"/>
    </source>
</evidence>